<dbReference type="PANTHER" id="PTHR12400">
    <property type="entry name" value="INOSITOL POLYPHOSPHATE KINASE"/>
    <property type="match status" value="1"/>
</dbReference>
<accession>A0A7S2FPM2</accession>
<dbReference type="GO" id="GO:0005737">
    <property type="term" value="C:cytoplasm"/>
    <property type="evidence" value="ECO:0007669"/>
    <property type="project" value="TreeGrafter"/>
</dbReference>
<reference evidence="5" key="1">
    <citation type="submission" date="2021-01" db="EMBL/GenBank/DDBJ databases">
        <authorList>
            <person name="Corre E."/>
            <person name="Pelletier E."/>
            <person name="Niang G."/>
            <person name="Scheremetjew M."/>
            <person name="Finn R."/>
            <person name="Kale V."/>
            <person name="Holt S."/>
            <person name="Cochrane G."/>
            <person name="Meng A."/>
            <person name="Brown T."/>
            <person name="Cohen L."/>
        </authorList>
    </citation>
    <scope>NUCLEOTIDE SEQUENCE</scope>
    <source>
        <strain evidence="5">UTEX LB 985</strain>
    </source>
</reference>
<keyword evidence="2 4" id="KW-0808">Transferase</keyword>
<evidence type="ECO:0000256" key="3">
    <source>
        <dbReference type="ARBA" id="ARBA00022777"/>
    </source>
</evidence>
<dbReference type="GO" id="GO:0000828">
    <property type="term" value="F:inositol hexakisphosphate kinase activity"/>
    <property type="evidence" value="ECO:0007669"/>
    <property type="project" value="TreeGrafter"/>
</dbReference>
<dbReference type="InterPro" id="IPR038286">
    <property type="entry name" value="IPK_sf"/>
</dbReference>
<evidence type="ECO:0000313" key="5">
    <source>
        <dbReference type="EMBL" id="CAD9406640.1"/>
    </source>
</evidence>
<dbReference type="GO" id="GO:0046854">
    <property type="term" value="P:phosphatidylinositol phosphate biosynthetic process"/>
    <property type="evidence" value="ECO:0007669"/>
    <property type="project" value="TreeGrafter"/>
</dbReference>
<dbReference type="PANTHER" id="PTHR12400:SF26">
    <property type="entry name" value="KINASE"/>
    <property type="match status" value="1"/>
</dbReference>
<dbReference type="Gene3D" id="3.30.470.160">
    <property type="entry name" value="Inositol polyphosphate kinase"/>
    <property type="match status" value="1"/>
</dbReference>
<proteinExistence type="inferred from homology"/>
<dbReference type="InterPro" id="IPR005522">
    <property type="entry name" value="IPK"/>
</dbReference>
<dbReference type="Pfam" id="PF03770">
    <property type="entry name" value="IPK"/>
    <property type="match status" value="1"/>
</dbReference>
<dbReference type="GO" id="GO:0005634">
    <property type="term" value="C:nucleus"/>
    <property type="evidence" value="ECO:0007669"/>
    <property type="project" value="TreeGrafter"/>
</dbReference>
<gene>
    <name evidence="5" type="ORF">CBRE1094_LOCUS4067</name>
</gene>
<evidence type="ECO:0000256" key="2">
    <source>
        <dbReference type="ARBA" id="ARBA00022679"/>
    </source>
</evidence>
<protein>
    <recommendedName>
        <fullName evidence="4">Kinase</fullName>
        <ecNumber evidence="4">2.7.-.-</ecNumber>
    </recommendedName>
</protein>
<name>A0A7S2FPM2_9EUKA</name>
<dbReference type="GO" id="GO:0032958">
    <property type="term" value="P:inositol phosphate biosynthetic process"/>
    <property type="evidence" value="ECO:0007669"/>
    <property type="project" value="InterPro"/>
</dbReference>
<keyword evidence="3 4" id="KW-0418">Kinase</keyword>
<evidence type="ECO:0000256" key="1">
    <source>
        <dbReference type="ARBA" id="ARBA00007374"/>
    </source>
</evidence>
<sequence>MGLVMGCRTIIPTGTAQENLEHLDHMTSTATLGFRIDAARTVVNGALEALPLPDDKTLDTLKEEDDIIKALGTFFQHDTNVCKAALMKLESIAGAIERSAFAAKHVLLRSSLLMLFDDDKRDHVELKMINFGFSYALPEGSPPAGHTAAWDGTATSHEDGYLTGARSLVRLMKRLHKDLEIRM</sequence>
<organism evidence="5">
    <name type="scientific">Haptolina brevifila</name>
    <dbReference type="NCBI Taxonomy" id="156173"/>
    <lineage>
        <taxon>Eukaryota</taxon>
        <taxon>Haptista</taxon>
        <taxon>Haptophyta</taxon>
        <taxon>Prymnesiophyceae</taxon>
        <taxon>Prymnesiales</taxon>
        <taxon>Prymnesiaceae</taxon>
        <taxon>Haptolina</taxon>
    </lineage>
</organism>
<comment type="similarity">
    <text evidence="1 4">Belongs to the inositol phosphokinase (IPK) family.</text>
</comment>
<dbReference type="EC" id="2.7.-.-" evidence="4"/>
<dbReference type="EMBL" id="HBGU01007423">
    <property type="protein sequence ID" value="CAD9406640.1"/>
    <property type="molecule type" value="Transcribed_RNA"/>
</dbReference>
<dbReference type="SUPFAM" id="SSF56104">
    <property type="entry name" value="SAICAR synthase-like"/>
    <property type="match status" value="1"/>
</dbReference>
<evidence type="ECO:0000256" key="4">
    <source>
        <dbReference type="RuleBase" id="RU363090"/>
    </source>
</evidence>
<dbReference type="AlphaFoldDB" id="A0A7S2FPM2"/>